<accession>A0A5N5STY0</accession>
<dbReference type="PANTHER" id="PTHR13293">
    <property type="entry name" value="AKIRIN-RELATED"/>
    <property type="match status" value="1"/>
</dbReference>
<gene>
    <name evidence="5" type="primary">akirin</name>
    <name evidence="5" type="ORF">Anas_06013</name>
</gene>
<comment type="caution">
    <text evidence="5">The sequence shown here is derived from an EMBL/GenBank/DDBJ whole genome shotgun (WGS) entry which is preliminary data.</text>
</comment>
<evidence type="ECO:0000256" key="4">
    <source>
        <dbReference type="SAM" id="MobiDB-lite"/>
    </source>
</evidence>
<sequence length="192" mass="21823">MACLTRKRSLDFDSIHTPGSYSPRLHKRRRCMPMCVSPQSSAATSVCDIQPQSPFINAAAPLTPEEIAKNVKEEIRRLKRRRQLHLGEKGMDLEGGYESPTSPQNSTTHGIYSPISSVSNQPSPSNKDKALFTFKQVTLICERLMKERESKIQEEYNELLAKKLKEQYECFVCSTDQIQQRLTPESLPSYLS</sequence>
<dbReference type="CDD" id="cd22240">
    <property type="entry name" value="akirin"/>
    <property type="match status" value="1"/>
</dbReference>
<feature type="region of interest" description="Disordered" evidence="4">
    <location>
        <begin position="91"/>
        <end position="124"/>
    </location>
</feature>
<evidence type="ECO:0000256" key="1">
    <source>
        <dbReference type="ARBA" id="ARBA00004123"/>
    </source>
</evidence>
<dbReference type="GO" id="GO:0045944">
    <property type="term" value="P:positive regulation of transcription by RNA polymerase II"/>
    <property type="evidence" value="ECO:0007669"/>
    <property type="project" value="TreeGrafter"/>
</dbReference>
<dbReference type="Proteomes" id="UP000326759">
    <property type="component" value="Unassembled WGS sequence"/>
</dbReference>
<reference evidence="5 6" key="1">
    <citation type="journal article" date="2019" name="PLoS Biol.">
        <title>Sex chromosomes control vertical transmission of feminizing Wolbachia symbionts in an isopod.</title>
        <authorList>
            <person name="Becking T."/>
            <person name="Chebbi M.A."/>
            <person name="Giraud I."/>
            <person name="Moumen B."/>
            <person name="Laverre T."/>
            <person name="Caubet Y."/>
            <person name="Peccoud J."/>
            <person name="Gilbert C."/>
            <person name="Cordaux R."/>
        </authorList>
    </citation>
    <scope>NUCLEOTIDE SEQUENCE [LARGE SCALE GENOMIC DNA]</scope>
    <source>
        <strain evidence="5">ANa2</strain>
        <tissue evidence="5">Whole body excluding digestive tract and cuticle</tissue>
    </source>
</reference>
<comment type="similarity">
    <text evidence="2">Belongs to the akirin family.</text>
</comment>
<dbReference type="OrthoDB" id="10039914at2759"/>
<keyword evidence="3" id="KW-0539">Nucleus</keyword>
<proteinExistence type="inferred from homology"/>
<dbReference type="GO" id="GO:0000785">
    <property type="term" value="C:chromatin"/>
    <property type="evidence" value="ECO:0007669"/>
    <property type="project" value="TreeGrafter"/>
</dbReference>
<evidence type="ECO:0000313" key="6">
    <source>
        <dbReference type="Proteomes" id="UP000326759"/>
    </source>
</evidence>
<name>A0A5N5STY0_9CRUS</name>
<dbReference type="GO" id="GO:0045089">
    <property type="term" value="P:positive regulation of innate immune response"/>
    <property type="evidence" value="ECO:0007669"/>
    <property type="project" value="TreeGrafter"/>
</dbReference>
<protein>
    <submittedName>
        <fullName evidence="5">Akirin</fullName>
    </submittedName>
</protein>
<evidence type="ECO:0000313" key="5">
    <source>
        <dbReference type="EMBL" id="KAB7497673.1"/>
    </source>
</evidence>
<comment type="subcellular location">
    <subcellularLocation>
        <location evidence="1">Nucleus</location>
    </subcellularLocation>
</comment>
<evidence type="ECO:0000256" key="2">
    <source>
        <dbReference type="ARBA" id="ARBA00005625"/>
    </source>
</evidence>
<dbReference type="EMBL" id="SEYY01020020">
    <property type="protein sequence ID" value="KAB7497673.1"/>
    <property type="molecule type" value="Genomic_DNA"/>
</dbReference>
<organism evidence="5 6">
    <name type="scientific">Armadillidium nasatum</name>
    <dbReference type="NCBI Taxonomy" id="96803"/>
    <lineage>
        <taxon>Eukaryota</taxon>
        <taxon>Metazoa</taxon>
        <taxon>Ecdysozoa</taxon>
        <taxon>Arthropoda</taxon>
        <taxon>Crustacea</taxon>
        <taxon>Multicrustacea</taxon>
        <taxon>Malacostraca</taxon>
        <taxon>Eumalacostraca</taxon>
        <taxon>Peracarida</taxon>
        <taxon>Isopoda</taxon>
        <taxon>Oniscidea</taxon>
        <taxon>Crinocheta</taxon>
        <taxon>Armadillidiidae</taxon>
        <taxon>Armadillidium</taxon>
    </lineage>
</organism>
<feature type="compositionally biased region" description="Polar residues" evidence="4">
    <location>
        <begin position="99"/>
        <end position="124"/>
    </location>
</feature>
<dbReference type="PANTHER" id="PTHR13293:SF6">
    <property type="entry name" value="AKIRIN-RELATED"/>
    <property type="match status" value="1"/>
</dbReference>
<keyword evidence="6" id="KW-1185">Reference proteome</keyword>
<evidence type="ECO:0000256" key="3">
    <source>
        <dbReference type="ARBA" id="ARBA00023242"/>
    </source>
</evidence>
<dbReference type="AlphaFoldDB" id="A0A5N5STY0"/>
<dbReference type="GO" id="GO:0005634">
    <property type="term" value="C:nucleus"/>
    <property type="evidence" value="ECO:0007669"/>
    <property type="project" value="UniProtKB-SubCell"/>
</dbReference>
<dbReference type="InterPro" id="IPR024132">
    <property type="entry name" value="Akirin"/>
</dbReference>
<dbReference type="GO" id="GO:0003712">
    <property type="term" value="F:transcription coregulator activity"/>
    <property type="evidence" value="ECO:0007669"/>
    <property type="project" value="TreeGrafter"/>
</dbReference>